<sequence length="174" mass="20484">MPQRKAKKPRTYPDPARLKSSIKDLLHRRYGEKGEDIPKLGLPDDSIIEKRLLELIEFYKTPWPNANNESPQWNVWYVLAPSGYAKDSRELDKLLHEDIPKAKRPATKIARENRALELIGTIFDEGWRRDFKTKEIIWSKPFVKKVETPEEIEERKARSRAMANAMWRRGSRDS</sequence>
<organism evidence="1 2">
    <name type="scientific">Cyanophage S-TIM5</name>
    <dbReference type="NCBI Taxonomy" id="1137745"/>
    <lineage>
        <taxon>Viruses</taxon>
        <taxon>Duplodnaviria</taxon>
        <taxon>Heunggongvirae</taxon>
        <taxon>Uroviricota</taxon>
        <taxon>Caudoviricetes</taxon>
        <taxon>Aurunvirus</taxon>
        <taxon>Aurunvirus STIM5</taxon>
    </lineage>
</organism>
<proteinExistence type="predicted"/>
<evidence type="ECO:0000313" key="2">
    <source>
        <dbReference type="Proteomes" id="UP000007178"/>
    </source>
</evidence>
<keyword evidence="2" id="KW-1185">Reference proteome</keyword>
<dbReference type="EMBL" id="JQ245707">
    <property type="protein sequence ID" value="UTS51913.1"/>
    <property type="molecule type" value="Genomic_DNA"/>
</dbReference>
<dbReference type="Proteomes" id="UP000007178">
    <property type="component" value="Segment"/>
</dbReference>
<accession>A0ACD4B155</accession>
<name>A0ACD4B155_9CAUD</name>
<evidence type="ECO:0000313" key="1">
    <source>
        <dbReference type="EMBL" id="UTS51913.1"/>
    </source>
</evidence>
<reference evidence="1 2" key="1">
    <citation type="journal article" date="2012" name="Proc. Natl. Acad. Sci. U.S.A.">
        <title>A novel lineage of myoviruses infecting cyanobacteria is widespread in the oceans.</title>
        <authorList>
            <person name="Sabehi G."/>
            <person name="Shaulov L."/>
            <person name="Silver D.H."/>
            <person name="Yanai I."/>
            <person name="Harel A."/>
            <person name="Lindell D."/>
        </authorList>
    </citation>
    <scope>NUCLEOTIDE SEQUENCE [LARGE SCALE GENOMIC DNA]</scope>
</reference>
<protein>
    <submittedName>
        <fullName evidence="1">Uncharacterized protein</fullName>
    </submittedName>
</protein>